<reference evidence="4 5" key="1">
    <citation type="submission" date="2019-08" db="EMBL/GenBank/DDBJ databases">
        <authorList>
            <person name="Grouzdev D."/>
            <person name="Tikhonova E."/>
            <person name="Kravchenko I."/>
        </authorList>
    </citation>
    <scope>NUCLEOTIDE SEQUENCE [LARGE SCALE GENOMIC DNA]</scope>
    <source>
        <strain evidence="4 5">59b</strain>
    </source>
</reference>
<dbReference type="PANTHER" id="PTHR43606">
    <property type="entry name" value="PHOSPHATASE, PUTATIVE (AFU_ORTHOLOGUE AFUA_6G08710)-RELATED"/>
    <property type="match status" value="1"/>
</dbReference>
<feature type="domain" description="Phospholipase D N-terminal" evidence="3">
    <location>
        <begin position="52"/>
        <end position="148"/>
    </location>
</feature>
<keyword evidence="5" id="KW-1185">Reference proteome</keyword>
<dbReference type="Pfam" id="PF16655">
    <property type="entry name" value="PhoD_N"/>
    <property type="match status" value="1"/>
</dbReference>
<evidence type="ECO:0000313" key="4">
    <source>
        <dbReference type="EMBL" id="KAA0596031.1"/>
    </source>
</evidence>
<dbReference type="InterPro" id="IPR018946">
    <property type="entry name" value="PhoD-like_MPP"/>
</dbReference>
<dbReference type="PANTHER" id="PTHR43606:SF1">
    <property type="entry name" value="PHOD-LIKE PHOSPHATASE METALLOPHOSPHATASE DOMAIN-CONTAINING PROTEIN"/>
    <property type="match status" value="1"/>
</dbReference>
<comment type="caution">
    <text evidence="4">The sequence shown here is derived from an EMBL/GenBank/DDBJ whole genome shotgun (WGS) entry which is preliminary data.</text>
</comment>
<name>A0A5A9GNL5_AZOLI</name>
<dbReference type="CDD" id="cd00063">
    <property type="entry name" value="FN3"/>
    <property type="match status" value="1"/>
</dbReference>
<evidence type="ECO:0000259" key="3">
    <source>
        <dbReference type="Pfam" id="PF16655"/>
    </source>
</evidence>
<dbReference type="Gene3D" id="3.60.21.70">
    <property type="entry name" value="PhoD-like phosphatase"/>
    <property type="match status" value="1"/>
</dbReference>
<dbReference type="Pfam" id="PF09423">
    <property type="entry name" value="PhoD"/>
    <property type="match status" value="1"/>
</dbReference>
<dbReference type="InterPro" id="IPR006311">
    <property type="entry name" value="TAT_signal"/>
</dbReference>
<dbReference type="EMBL" id="VTTN01000004">
    <property type="protein sequence ID" value="KAA0596031.1"/>
    <property type="molecule type" value="Genomic_DNA"/>
</dbReference>
<feature type="domain" description="PhoD-like phosphatase metallophosphatase" evidence="2">
    <location>
        <begin position="166"/>
        <end position="444"/>
    </location>
</feature>
<dbReference type="InterPro" id="IPR029052">
    <property type="entry name" value="Metallo-depent_PP-like"/>
</dbReference>
<feature type="signal peptide" evidence="1">
    <location>
        <begin position="1"/>
        <end position="40"/>
    </location>
</feature>
<evidence type="ECO:0000256" key="1">
    <source>
        <dbReference type="SAM" id="SignalP"/>
    </source>
</evidence>
<dbReference type="Gene3D" id="2.60.40.380">
    <property type="entry name" value="Purple acid phosphatase-like, N-terminal"/>
    <property type="match status" value="1"/>
</dbReference>
<dbReference type="Proteomes" id="UP000324927">
    <property type="component" value="Unassembled WGS sequence"/>
</dbReference>
<dbReference type="InterPro" id="IPR052900">
    <property type="entry name" value="Phospholipid_Metab_Enz"/>
</dbReference>
<proteinExistence type="predicted"/>
<dbReference type="OrthoDB" id="327733at2"/>
<protein>
    <submittedName>
        <fullName evidence="4">Alkaline phosphatase</fullName>
    </submittedName>
</protein>
<evidence type="ECO:0000259" key="2">
    <source>
        <dbReference type="Pfam" id="PF09423"/>
    </source>
</evidence>
<evidence type="ECO:0000313" key="5">
    <source>
        <dbReference type="Proteomes" id="UP000324927"/>
    </source>
</evidence>
<dbReference type="SUPFAM" id="SSF56300">
    <property type="entry name" value="Metallo-dependent phosphatases"/>
    <property type="match status" value="1"/>
</dbReference>
<dbReference type="RefSeq" id="WP_149231428.1">
    <property type="nucleotide sequence ID" value="NZ_JALJXJ010000005.1"/>
</dbReference>
<dbReference type="PROSITE" id="PS51318">
    <property type="entry name" value="TAT"/>
    <property type="match status" value="1"/>
</dbReference>
<gene>
    <name evidence="4" type="ORF">FZ942_12595</name>
</gene>
<dbReference type="InterPro" id="IPR003961">
    <property type="entry name" value="FN3_dom"/>
</dbReference>
<feature type="chain" id="PRO_5022768942" evidence="1">
    <location>
        <begin position="41"/>
        <end position="509"/>
    </location>
</feature>
<dbReference type="AlphaFoldDB" id="A0A5A9GNL5"/>
<accession>A0A5A9GNL5</accession>
<organism evidence="4 5">
    <name type="scientific">Azospirillum lipoferum</name>
    <dbReference type="NCBI Taxonomy" id="193"/>
    <lineage>
        <taxon>Bacteria</taxon>
        <taxon>Pseudomonadati</taxon>
        <taxon>Pseudomonadota</taxon>
        <taxon>Alphaproteobacteria</taxon>
        <taxon>Rhodospirillales</taxon>
        <taxon>Azospirillaceae</taxon>
        <taxon>Azospirillum</taxon>
    </lineage>
</organism>
<keyword evidence="1" id="KW-0732">Signal</keyword>
<dbReference type="InterPro" id="IPR032093">
    <property type="entry name" value="PhoD_N"/>
</dbReference>
<sequence length="509" mass="57070">MILNKKSCWPMSRRALLKGTSFLAAGAFGSGLSVARPAWAATDAAETIATLISGEPTPTSIVLQVRLSPGLPPVGVYDSPTPGLPAQLRFEVSEMPEFHDPLRTAWQEANEEEDYVTKTTIHGLKPHTKYFYRVEVRKPDNKIFKTKQVGSFWTLANANDDIRVSFAVFSCLNYEKFYGIVKGGGGGEKDAPAWSLPAEGRDWSRGYPVMDVIREKKVQFMVATGDTVYYDPRQDTDKFRATTTPQMRASWHKQFAVPSLRDALAEHGTFWMIDDHDFRFDDADGTGERLPSPADGKKIFHEQVPAPKEGPTYRTYPINRCAQIWVLDGREYRSPNKAPDTPDKSLWGVEQREWLEKTLRESKAPFKIIITPSPIIGPDDAKKSDNQTNFGGFRREGETFLEFLHGNNLVSSTVIITGDRHWQYHSIHPTGVEEFACGTAHRQNSRYGVKPGQGTDPEGRIRQPYLMAEPEGGFIEVAVEPGSGSEKATLVIRLWNETGLLRHEVRRVA</sequence>
<dbReference type="InterPro" id="IPR038607">
    <property type="entry name" value="PhoD-like_sf"/>
</dbReference>